<evidence type="ECO:0000256" key="1">
    <source>
        <dbReference type="SAM" id="MobiDB-lite"/>
    </source>
</evidence>
<feature type="region of interest" description="Disordered" evidence="1">
    <location>
        <begin position="23"/>
        <end position="74"/>
    </location>
</feature>
<dbReference type="Proteomes" id="UP000218231">
    <property type="component" value="Unassembled WGS sequence"/>
</dbReference>
<evidence type="ECO:0000313" key="4">
    <source>
        <dbReference type="Proteomes" id="UP000218231"/>
    </source>
</evidence>
<proteinExistence type="predicted"/>
<feature type="chain" id="PRO_5013399175" evidence="2">
    <location>
        <begin position="20"/>
        <end position="100"/>
    </location>
</feature>
<gene>
    <name evidence="3" type="ORF">WR25_25794</name>
</gene>
<feature type="compositionally biased region" description="Basic residues" evidence="1">
    <location>
        <begin position="24"/>
        <end position="36"/>
    </location>
</feature>
<sequence length="100" mass="11265">MRLLVVLFVLLAIFGFVAIEAKKGKGGSMHKHSKSRSSKDSSSNSDSSSSSSSSESHSREKKKKHHKKGYKVRYMHRPVYRSVQYAPAPAYNNQPYNYGK</sequence>
<feature type="compositionally biased region" description="Low complexity" evidence="1">
    <location>
        <begin position="40"/>
        <end position="55"/>
    </location>
</feature>
<dbReference type="EMBL" id="LIAE01010441">
    <property type="protein sequence ID" value="PAV60958.1"/>
    <property type="molecule type" value="Genomic_DNA"/>
</dbReference>
<keyword evidence="4" id="KW-1185">Reference proteome</keyword>
<evidence type="ECO:0000256" key="2">
    <source>
        <dbReference type="SAM" id="SignalP"/>
    </source>
</evidence>
<protein>
    <submittedName>
        <fullName evidence="3">Uncharacterized protein</fullName>
    </submittedName>
</protein>
<accession>A0A2A2JGR6</accession>
<comment type="caution">
    <text evidence="3">The sequence shown here is derived from an EMBL/GenBank/DDBJ whole genome shotgun (WGS) entry which is preliminary data.</text>
</comment>
<feature type="compositionally biased region" description="Basic residues" evidence="1">
    <location>
        <begin position="59"/>
        <end position="74"/>
    </location>
</feature>
<name>A0A2A2JGR6_9BILA</name>
<feature type="signal peptide" evidence="2">
    <location>
        <begin position="1"/>
        <end position="19"/>
    </location>
</feature>
<keyword evidence="2" id="KW-0732">Signal</keyword>
<evidence type="ECO:0000313" key="3">
    <source>
        <dbReference type="EMBL" id="PAV60958.1"/>
    </source>
</evidence>
<reference evidence="3 4" key="1">
    <citation type="journal article" date="2017" name="Curr. Biol.">
        <title>Genome architecture and evolution of a unichromosomal asexual nematode.</title>
        <authorList>
            <person name="Fradin H."/>
            <person name="Zegar C."/>
            <person name="Gutwein M."/>
            <person name="Lucas J."/>
            <person name="Kovtun M."/>
            <person name="Corcoran D."/>
            <person name="Baugh L.R."/>
            <person name="Kiontke K."/>
            <person name="Gunsalus K."/>
            <person name="Fitch D.H."/>
            <person name="Piano F."/>
        </authorList>
    </citation>
    <scope>NUCLEOTIDE SEQUENCE [LARGE SCALE GENOMIC DNA]</scope>
    <source>
        <strain evidence="3">PF1309</strain>
    </source>
</reference>
<dbReference type="AlphaFoldDB" id="A0A2A2JGR6"/>
<organism evidence="3 4">
    <name type="scientific">Diploscapter pachys</name>
    <dbReference type="NCBI Taxonomy" id="2018661"/>
    <lineage>
        <taxon>Eukaryota</taxon>
        <taxon>Metazoa</taxon>
        <taxon>Ecdysozoa</taxon>
        <taxon>Nematoda</taxon>
        <taxon>Chromadorea</taxon>
        <taxon>Rhabditida</taxon>
        <taxon>Rhabditina</taxon>
        <taxon>Rhabditomorpha</taxon>
        <taxon>Rhabditoidea</taxon>
        <taxon>Rhabditidae</taxon>
        <taxon>Diploscapter</taxon>
    </lineage>
</organism>